<keyword evidence="1" id="KW-0732">Signal</keyword>
<feature type="chain" id="PRO_5045524663" evidence="1">
    <location>
        <begin position="24"/>
        <end position="199"/>
    </location>
</feature>
<dbReference type="EMBL" id="JAOVQO010000028">
    <property type="protein sequence ID" value="MCU9850355.1"/>
    <property type="molecule type" value="Genomic_DNA"/>
</dbReference>
<dbReference type="RefSeq" id="WP_263340360.1">
    <property type="nucleotide sequence ID" value="NZ_JAOVQO010000028.1"/>
</dbReference>
<name>A0ABT2X9Q5_9RHOB</name>
<keyword evidence="3" id="KW-1185">Reference proteome</keyword>
<organism evidence="2 3">
    <name type="scientific">Albidovulum salinarum</name>
    <dbReference type="NCBI Taxonomy" id="2984153"/>
    <lineage>
        <taxon>Bacteria</taxon>
        <taxon>Pseudomonadati</taxon>
        <taxon>Pseudomonadota</taxon>
        <taxon>Alphaproteobacteria</taxon>
        <taxon>Rhodobacterales</taxon>
        <taxon>Paracoccaceae</taxon>
        <taxon>Albidovulum</taxon>
    </lineage>
</organism>
<comment type="caution">
    <text evidence="2">The sequence shown here is derived from an EMBL/GenBank/DDBJ whole genome shotgun (WGS) entry which is preliminary data.</text>
</comment>
<gene>
    <name evidence="2" type="ORF">OEZ60_20430</name>
</gene>
<sequence length="199" mass="20504">MRMNLAAIASFMLVVGAPLPGLAEPRDCEANINGENVTILYDRDLDSYSSMRERHLTRRKTCPGAVVISHMMPGLNEEQRSLFCAVYDEDAEYYRAPAKGERDAYGRCKRPSAACRLVNATKEEALAVAELGLDAAGAGLTAARDTSGALILSGKAGALAGLLETAGASAAAALSAPGVLAGAAVSVVAVGGAVYLCAD</sequence>
<evidence type="ECO:0000313" key="2">
    <source>
        <dbReference type="EMBL" id="MCU9850355.1"/>
    </source>
</evidence>
<proteinExistence type="predicted"/>
<accession>A0ABT2X9Q5</accession>
<evidence type="ECO:0000313" key="3">
    <source>
        <dbReference type="Proteomes" id="UP001209535"/>
    </source>
</evidence>
<feature type="signal peptide" evidence="1">
    <location>
        <begin position="1"/>
        <end position="23"/>
    </location>
</feature>
<protein>
    <submittedName>
        <fullName evidence="2">Uncharacterized protein</fullName>
    </submittedName>
</protein>
<reference evidence="2 3" key="1">
    <citation type="submission" date="2022-10" db="EMBL/GenBank/DDBJ databases">
        <title>Defluviimonas sp. nov., isolated from ocean surface sediments.</title>
        <authorList>
            <person name="He W."/>
            <person name="Wang L."/>
            <person name="Zhang D.-F."/>
        </authorList>
    </citation>
    <scope>NUCLEOTIDE SEQUENCE [LARGE SCALE GENOMIC DNA]</scope>
    <source>
        <strain evidence="2 3">WL0024</strain>
    </source>
</reference>
<evidence type="ECO:0000256" key="1">
    <source>
        <dbReference type="SAM" id="SignalP"/>
    </source>
</evidence>
<dbReference type="Proteomes" id="UP001209535">
    <property type="component" value="Unassembled WGS sequence"/>
</dbReference>